<keyword evidence="4" id="KW-0862">Zinc</keyword>
<evidence type="ECO:0000256" key="3">
    <source>
        <dbReference type="ARBA" id="ARBA00022771"/>
    </source>
</evidence>
<accession>A0A9K3L973</accession>
<feature type="compositionally biased region" description="Polar residues" evidence="6">
    <location>
        <begin position="458"/>
        <end position="475"/>
    </location>
</feature>
<evidence type="ECO:0000256" key="4">
    <source>
        <dbReference type="ARBA" id="ARBA00022833"/>
    </source>
</evidence>
<feature type="compositionally biased region" description="Polar residues" evidence="6">
    <location>
        <begin position="432"/>
        <end position="441"/>
    </location>
</feature>
<dbReference type="PANTHER" id="PTHR46395:SF1">
    <property type="entry name" value="ADP-RIBOSYLATION FACTOR GTPASE-ACTIVATING PROTEIN 1"/>
    <property type="match status" value="1"/>
</dbReference>
<keyword evidence="3 5" id="KW-0863">Zinc-finger</keyword>
<keyword evidence="2" id="KW-0479">Metal-binding</keyword>
<evidence type="ECO:0000256" key="1">
    <source>
        <dbReference type="ARBA" id="ARBA00022468"/>
    </source>
</evidence>
<dbReference type="OrthoDB" id="983479at2759"/>
<evidence type="ECO:0000256" key="6">
    <source>
        <dbReference type="SAM" id="MobiDB-lite"/>
    </source>
</evidence>
<dbReference type="SMART" id="SM00105">
    <property type="entry name" value="ArfGap"/>
    <property type="match status" value="1"/>
</dbReference>
<feature type="region of interest" description="Disordered" evidence="6">
    <location>
        <begin position="419"/>
        <end position="506"/>
    </location>
</feature>
<evidence type="ECO:0000256" key="2">
    <source>
        <dbReference type="ARBA" id="ARBA00022723"/>
    </source>
</evidence>
<dbReference type="PANTHER" id="PTHR46395">
    <property type="entry name" value="ADP-RIBOSYLATION FACTOR GTPASE-ACTIVATING PROTEIN 1"/>
    <property type="match status" value="1"/>
</dbReference>
<feature type="compositionally biased region" description="Basic and acidic residues" evidence="6">
    <location>
        <begin position="383"/>
        <end position="393"/>
    </location>
</feature>
<feature type="compositionally biased region" description="Gly residues" evidence="6">
    <location>
        <begin position="322"/>
        <end position="331"/>
    </location>
</feature>
<dbReference type="GO" id="GO:0032012">
    <property type="term" value="P:regulation of ARF protein signal transduction"/>
    <property type="evidence" value="ECO:0007669"/>
    <property type="project" value="TreeGrafter"/>
</dbReference>
<dbReference type="EMBL" id="JAGRRH010000015">
    <property type="protein sequence ID" value="KAG7357096.1"/>
    <property type="molecule type" value="Genomic_DNA"/>
</dbReference>
<gene>
    <name evidence="8" type="ORF">IV203_001784</name>
</gene>
<organism evidence="8 9">
    <name type="scientific">Nitzschia inconspicua</name>
    <dbReference type="NCBI Taxonomy" id="303405"/>
    <lineage>
        <taxon>Eukaryota</taxon>
        <taxon>Sar</taxon>
        <taxon>Stramenopiles</taxon>
        <taxon>Ochrophyta</taxon>
        <taxon>Bacillariophyta</taxon>
        <taxon>Bacillariophyceae</taxon>
        <taxon>Bacillariophycidae</taxon>
        <taxon>Bacillariales</taxon>
        <taxon>Bacillariaceae</taxon>
        <taxon>Nitzschia</taxon>
    </lineage>
</organism>
<sequence>MVQMSPADQAIVKAIPGNSQCADCGMKNPQWASVSFGNVFCLECSGVHRSLGVHISFVRSIAMDSWTDKQLALMKKGGNDNCNNYLKARGIDPRAPIKQKYESDAAQLYKEVLKARVEGLPEPTTLPPPKPRNNNTSMSSSMSAPSSMNSSMSGGSHMGSGGDPNGMERLAGETDQQYIARQTRLKEEARARMAAKFGNSGGRMGGVGSSSMQGIGSNPNYNPHSGYGGGGPDLDSVVNSVSGAFSSGLSFVSSVVNDESTKATISNLGSTATSYGGSFWSSLKSTVSEVATSITQPDADDGLTSLQREIHSHVPSQSKYAGFGGGGGSSGAFGDMPGIKQPPSSFGNMNSNSSNNNNNYAGTMGAAPSGGGATLQEAPGLPGEDRNGVERLTGETDEQYVLRQTRLRDEAKARMAAKFGGGGLSSASSSSNYNPAMSTPNKPAVAPTSGNSFGGMNGNTSAAATTPSSYPTGMSLTRKPVAAAPVSGNSSGGFPSRKNSKDSMSGDDFFAAFGA</sequence>
<dbReference type="Pfam" id="PF01412">
    <property type="entry name" value="ArfGap"/>
    <property type="match status" value="1"/>
</dbReference>
<feature type="compositionally biased region" description="Low complexity" evidence="6">
    <location>
        <begin position="132"/>
        <end position="155"/>
    </location>
</feature>
<reference evidence="8" key="2">
    <citation type="submission" date="2021-04" db="EMBL/GenBank/DDBJ databases">
        <authorList>
            <person name="Podell S."/>
        </authorList>
    </citation>
    <scope>NUCLEOTIDE SEQUENCE</scope>
    <source>
        <strain evidence="8">Hildebrandi</strain>
    </source>
</reference>
<dbReference type="AlphaFoldDB" id="A0A9K3L973"/>
<dbReference type="GO" id="GO:0000139">
    <property type="term" value="C:Golgi membrane"/>
    <property type="evidence" value="ECO:0007669"/>
    <property type="project" value="TreeGrafter"/>
</dbReference>
<dbReference type="GO" id="GO:0008270">
    <property type="term" value="F:zinc ion binding"/>
    <property type="evidence" value="ECO:0007669"/>
    <property type="project" value="UniProtKB-KW"/>
</dbReference>
<dbReference type="Proteomes" id="UP000693970">
    <property type="component" value="Unassembled WGS sequence"/>
</dbReference>
<evidence type="ECO:0000256" key="5">
    <source>
        <dbReference type="PROSITE-ProRule" id="PRU00288"/>
    </source>
</evidence>
<dbReference type="GO" id="GO:0005096">
    <property type="term" value="F:GTPase activator activity"/>
    <property type="evidence" value="ECO:0007669"/>
    <property type="project" value="UniProtKB-KW"/>
</dbReference>
<evidence type="ECO:0000313" key="8">
    <source>
        <dbReference type="EMBL" id="KAG7357096.1"/>
    </source>
</evidence>
<dbReference type="GO" id="GO:0030100">
    <property type="term" value="P:regulation of endocytosis"/>
    <property type="evidence" value="ECO:0007669"/>
    <property type="project" value="TreeGrafter"/>
</dbReference>
<proteinExistence type="predicted"/>
<feature type="region of interest" description="Disordered" evidence="6">
    <location>
        <begin position="316"/>
        <end position="393"/>
    </location>
</feature>
<evidence type="ECO:0000313" key="9">
    <source>
        <dbReference type="Proteomes" id="UP000693970"/>
    </source>
</evidence>
<feature type="compositionally biased region" description="Low complexity" evidence="6">
    <location>
        <begin position="344"/>
        <end position="359"/>
    </location>
</feature>
<feature type="region of interest" description="Disordered" evidence="6">
    <location>
        <begin position="119"/>
        <end position="169"/>
    </location>
</feature>
<feature type="domain" description="Arf-GAP" evidence="7">
    <location>
        <begin position="1"/>
        <end position="111"/>
    </location>
</feature>
<reference evidence="8" key="1">
    <citation type="journal article" date="2021" name="Sci. Rep.">
        <title>Diploid genomic architecture of Nitzschia inconspicua, an elite biomass production diatom.</title>
        <authorList>
            <person name="Oliver A."/>
            <person name="Podell S."/>
            <person name="Pinowska A."/>
            <person name="Traller J.C."/>
            <person name="Smith S.R."/>
            <person name="McClure R."/>
            <person name="Beliaev A."/>
            <person name="Bohutskyi P."/>
            <person name="Hill E.A."/>
            <person name="Rabines A."/>
            <person name="Zheng H."/>
            <person name="Allen L.Z."/>
            <person name="Kuo A."/>
            <person name="Grigoriev I.V."/>
            <person name="Allen A.E."/>
            <person name="Hazlebeck D."/>
            <person name="Allen E.E."/>
        </authorList>
    </citation>
    <scope>NUCLEOTIDE SEQUENCE</scope>
    <source>
        <strain evidence="8">Hildebrandi</strain>
    </source>
</reference>
<comment type="caution">
    <text evidence="8">The sequence shown here is derived from an EMBL/GenBank/DDBJ whole genome shotgun (WGS) entry which is preliminary data.</text>
</comment>
<keyword evidence="9" id="KW-1185">Reference proteome</keyword>
<evidence type="ECO:0000259" key="7">
    <source>
        <dbReference type="PROSITE" id="PS50115"/>
    </source>
</evidence>
<protein>
    <submittedName>
        <fullName evidence="8">GTPase activating protein</fullName>
    </submittedName>
</protein>
<dbReference type="CDD" id="cd08830">
    <property type="entry name" value="ArfGap_ArfGap1"/>
    <property type="match status" value="1"/>
</dbReference>
<name>A0A9K3L973_9STRA</name>
<keyword evidence="1" id="KW-0343">GTPase activation</keyword>
<dbReference type="InterPro" id="IPR001164">
    <property type="entry name" value="ArfGAP_dom"/>
</dbReference>
<dbReference type="PROSITE" id="PS50115">
    <property type="entry name" value="ARFGAP"/>
    <property type="match status" value="1"/>
</dbReference>